<dbReference type="RefSeq" id="WP_013181786.1">
    <property type="nucleotide sequence ID" value="NC_014225.1"/>
</dbReference>
<sequence length="171" mass="19153">MSKASVIQRLEKTQLKKDIPDFRVGDTIKVHTRIIEGEKERIQVFTGTVIARTGGGLSETFSLHRVAYGEGMERVFPLHSPRIAKIEVIRQGHVRRAKLYYLRGTSGKKAKVRARVTQRREYVRNDEVVPAEDEIKEEIAAVSAVEAETKVEAHKEEAAGGNAKEEENASS</sequence>
<keyword evidence="9" id="KW-1185">Reference proteome</keyword>
<dbReference type="InterPro" id="IPR008991">
    <property type="entry name" value="Translation_prot_SH3-like_sf"/>
</dbReference>
<proteinExistence type="inferred from homology"/>
<dbReference type="OrthoDB" id="9803541at2"/>
<evidence type="ECO:0000256" key="2">
    <source>
        <dbReference type="ARBA" id="ARBA00022980"/>
    </source>
</evidence>
<dbReference type="NCBIfam" id="TIGR01024">
    <property type="entry name" value="rplS_bact"/>
    <property type="match status" value="1"/>
</dbReference>
<keyword evidence="2 5" id="KW-0689">Ribosomal protein</keyword>
<dbReference type="FunFam" id="2.30.30.790:FF:000001">
    <property type="entry name" value="50S ribosomal protein L19"/>
    <property type="match status" value="1"/>
</dbReference>
<dbReference type="KEGG" id="wch:wcw_0700"/>
<gene>
    <name evidence="5 8" type="primary">rplS</name>
    <name evidence="8" type="ordered locus">wcw_0700</name>
</gene>
<evidence type="ECO:0000256" key="3">
    <source>
        <dbReference type="ARBA" id="ARBA00023274"/>
    </source>
</evidence>
<dbReference type="Proteomes" id="UP000001505">
    <property type="component" value="Chromosome"/>
</dbReference>
<evidence type="ECO:0000256" key="1">
    <source>
        <dbReference type="ARBA" id="ARBA00005781"/>
    </source>
</evidence>
<dbReference type="HOGENOM" id="CLU_103507_0_1_0"/>
<name>D6YVA6_WADCW</name>
<dbReference type="eggNOG" id="COG0335">
    <property type="taxonomic scope" value="Bacteria"/>
</dbReference>
<organism evidence="8 9">
    <name type="scientific">Waddlia chondrophila (strain ATCC VR-1470 / WSU 86-1044)</name>
    <dbReference type="NCBI Taxonomy" id="716544"/>
    <lineage>
        <taxon>Bacteria</taxon>
        <taxon>Pseudomonadati</taxon>
        <taxon>Chlamydiota</taxon>
        <taxon>Chlamydiia</taxon>
        <taxon>Parachlamydiales</taxon>
        <taxon>Waddliaceae</taxon>
        <taxon>Waddlia</taxon>
    </lineage>
</organism>
<protein>
    <recommendedName>
        <fullName evidence="4 5">Large ribosomal subunit protein bL19</fullName>
    </recommendedName>
</protein>
<dbReference type="PANTHER" id="PTHR15680">
    <property type="entry name" value="RIBOSOMAL PROTEIN L19"/>
    <property type="match status" value="1"/>
</dbReference>
<evidence type="ECO:0000256" key="4">
    <source>
        <dbReference type="ARBA" id="ARBA00035171"/>
    </source>
</evidence>
<evidence type="ECO:0000313" key="9">
    <source>
        <dbReference type="Proteomes" id="UP000001505"/>
    </source>
</evidence>
<evidence type="ECO:0000256" key="5">
    <source>
        <dbReference type="HAMAP-Rule" id="MF_00402"/>
    </source>
</evidence>
<dbReference type="PRINTS" id="PR00061">
    <property type="entry name" value="RIBOSOMALL19"/>
</dbReference>
<dbReference type="Pfam" id="PF01245">
    <property type="entry name" value="Ribosomal_L19"/>
    <property type="match status" value="1"/>
</dbReference>
<evidence type="ECO:0000313" key="8">
    <source>
        <dbReference type="EMBL" id="ADI38067.1"/>
    </source>
</evidence>
<dbReference type="AlphaFoldDB" id="D6YVA6"/>
<dbReference type="Gene3D" id="2.30.30.790">
    <property type="match status" value="1"/>
</dbReference>
<comment type="similarity">
    <text evidence="1 5 6">Belongs to the bacterial ribosomal protein bL19 family.</text>
</comment>
<dbReference type="GO" id="GO:0003735">
    <property type="term" value="F:structural constituent of ribosome"/>
    <property type="evidence" value="ECO:0007669"/>
    <property type="project" value="InterPro"/>
</dbReference>
<feature type="region of interest" description="Disordered" evidence="7">
    <location>
        <begin position="150"/>
        <end position="171"/>
    </location>
</feature>
<dbReference type="InterPro" id="IPR001857">
    <property type="entry name" value="Ribosomal_bL19"/>
</dbReference>
<dbReference type="EMBL" id="CP001928">
    <property type="protein sequence ID" value="ADI38067.1"/>
    <property type="molecule type" value="Genomic_DNA"/>
</dbReference>
<keyword evidence="3 5" id="KW-0687">Ribonucleoprotein</keyword>
<dbReference type="PANTHER" id="PTHR15680:SF9">
    <property type="entry name" value="LARGE RIBOSOMAL SUBUNIT PROTEIN BL19M"/>
    <property type="match status" value="1"/>
</dbReference>
<dbReference type="HAMAP" id="MF_00402">
    <property type="entry name" value="Ribosomal_bL19"/>
    <property type="match status" value="1"/>
</dbReference>
<comment type="function">
    <text evidence="5 6">This protein is located at the 30S-50S ribosomal subunit interface and may play a role in the structure and function of the aminoacyl-tRNA binding site.</text>
</comment>
<dbReference type="GO" id="GO:0006412">
    <property type="term" value="P:translation"/>
    <property type="evidence" value="ECO:0007669"/>
    <property type="project" value="UniProtKB-UniRule"/>
</dbReference>
<evidence type="ECO:0000256" key="7">
    <source>
        <dbReference type="SAM" id="MobiDB-lite"/>
    </source>
</evidence>
<dbReference type="InterPro" id="IPR038657">
    <property type="entry name" value="Ribosomal_bL19_sf"/>
</dbReference>
<dbReference type="STRING" id="716544.wcw_0700"/>
<dbReference type="InterPro" id="IPR018257">
    <property type="entry name" value="Ribosomal_bL19_CS"/>
</dbReference>
<dbReference type="SUPFAM" id="SSF50104">
    <property type="entry name" value="Translation proteins SH3-like domain"/>
    <property type="match status" value="1"/>
</dbReference>
<reference evidence="8 9" key="1">
    <citation type="journal article" date="2010" name="PLoS ONE">
        <title>The Waddlia genome: a window into chlamydial biology.</title>
        <authorList>
            <person name="Bertelli C."/>
            <person name="Collyn F."/>
            <person name="Croxatto A."/>
            <person name="Ruckert C."/>
            <person name="Polkinghorne A."/>
            <person name="Kebbi-Beghdadi C."/>
            <person name="Goesmann A."/>
            <person name="Vaughan L."/>
            <person name="Greub G."/>
        </authorList>
    </citation>
    <scope>NUCLEOTIDE SEQUENCE [LARGE SCALE GENOMIC DNA]</scope>
    <source>
        <strain evidence="9">ATCC VR-1470 / WSU 86-1044</strain>
    </source>
</reference>
<dbReference type="GO" id="GO:0022625">
    <property type="term" value="C:cytosolic large ribosomal subunit"/>
    <property type="evidence" value="ECO:0007669"/>
    <property type="project" value="TreeGrafter"/>
</dbReference>
<dbReference type="PROSITE" id="PS01015">
    <property type="entry name" value="RIBOSOMAL_L19"/>
    <property type="match status" value="1"/>
</dbReference>
<evidence type="ECO:0000256" key="6">
    <source>
        <dbReference type="RuleBase" id="RU000559"/>
    </source>
</evidence>
<accession>D6YVA6</accession>